<dbReference type="EMBL" id="MCFD01000013">
    <property type="protein sequence ID" value="ORX67288.1"/>
    <property type="molecule type" value="Genomic_DNA"/>
</dbReference>
<keyword evidence="3" id="KW-1185">Reference proteome</keyword>
<proteinExistence type="predicted"/>
<dbReference type="RefSeq" id="XP_040741210.1">
    <property type="nucleotide sequence ID" value="XM_040891473.1"/>
</dbReference>
<dbReference type="AlphaFoldDB" id="A0A1Y1W1B5"/>
<dbReference type="GO" id="GO:0016747">
    <property type="term" value="F:acyltransferase activity, transferring groups other than amino-acyl groups"/>
    <property type="evidence" value="ECO:0007669"/>
    <property type="project" value="TreeGrafter"/>
</dbReference>
<dbReference type="InterPro" id="IPR023213">
    <property type="entry name" value="CAT-like_dom_sf"/>
</dbReference>
<dbReference type="Proteomes" id="UP000193922">
    <property type="component" value="Unassembled WGS sequence"/>
</dbReference>
<protein>
    <recommendedName>
        <fullName evidence="4">CoA-dependent acyltransferase</fullName>
    </recommendedName>
</protein>
<dbReference type="PANTHER" id="PTHR31642">
    <property type="entry name" value="TRICHOTHECENE 3-O-ACETYLTRANSFERASE"/>
    <property type="match status" value="1"/>
</dbReference>
<evidence type="ECO:0008006" key="4">
    <source>
        <dbReference type="Google" id="ProtNLM"/>
    </source>
</evidence>
<evidence type="ECO:0000256" key="1">
    <source>
        <dbReference type="ARBA" id="ARBA00022679"/>
    </source>
</evidence>
<gene>
    <name evidence="2" type="ORF">DL89DRAFT_324633</name>
</gene>
<accession>A0A1Y1W1B5</accession>
<dbReference type="Pfam" id="PF02458">
    <property type="entry name" value="Transferase"/>
    <property type="match status" value="1"/>
</dbReference>
<name>A0A1Y1W1B5_9FUNG</name>
<comment type="caution">
    <text evidence="2">The sequence shown here is derived from an EMBL/GenBank/DDBJ whole genome shotgun (WGS) entry which is preliminary data.</text>
</comment>
<dbReference type="OrthoDB" id="1862401at2759"/>
<dbReference type="PANTHER" id="PTHR31642:SF310">
    <property type="entry name" value="FATTY ALCOHOL:CAFFEOYL-COA ACYLTRANSFERASE"/>
    <property type="match status" value="1"/>
</dbReference>
<dbReference type="InterPro" id="IPR050317">
    <property type="entry name" value="Plant_Fungal_Acyltransferase"/>
</dbReference>
<sequence>MDSEFLGAIKSQTIPMRSFDTIACFTNIPYVFFYENTHAAPDFMPTDLLKKSLYKTLADFPFLLADITTDNCGRGYLTVNADSLNLPDLQCSTSQITYGELKAQKFAWSAWPKNTVTAEFLAERDAHGRLKMVHINIVRLADNSGLILFANVHHYAIDAKGSFEFLNQWARNCAQMQVIMESLPEVRRQGSLTTRGIFRERSILATLLAHIPMDKYVSSAISALGDGTTQGHIFRIMRTTLDTLRADLQEFVPEGTRISDNDMIVALVSKTIGQSQNEACKRSWLGAAGAKLASVLGWTTDQPVELAVDTRRHLGIQGYVGGALIIQHFVNPLKEVYAPTTLEGLAKIVVRSRNTVDNIDAGVVRDYVDITEENPQYMFRLTAHSTMHGKLASFSNHSRRGRVRR</sequence>
<evidence type="ECO:0000313" key="3">
    <source>
        <dbReference type="Proteomes" id="UP000193922"/>
    </source>
</evidence>
<organism evidence="2 3">
    <name type="scientific">Linderina pennispora</name>
    <dbReference type="NCBI Taxonomy" id="61395"/>
    <lineage>
        <taxon>Eukaryota</taxon>
        <taxon>Fungi</taxon>
        <taxon>Fungi incertae sedis</taxon>
        <taxon>Zoopagomycota</taxon>
        <taxon>Kickxellomycotina</taxon>
        <taxon>Kickxellomycetes</taxon>
        <taxon>Kickxellales</taxon>
        <taxon>Kickxellaceae</taxon>
        <taxon>Linderina</taxon>
    </lineage>
</organism>
<evidence type="ECO:0000313" key="2">
    <source>
        <dbReference type="EMBL" id="ORX67288.1"/>
    </source>
</evidence>
<keyword evidence="1" id="KW-0808">Transferase</keyword>
<reference evidence="2 3" key="1">
    <citation type="submission" date="2016-07" db="EMBL/GenBank/DDBJ databases">
        <title>Pervasive Adenine N6-methylation of Active Genes in Fungi.</title>
        <authorList>
            <consortium name="DOE Joint Genome Institute"/>
            <person name="Mondo S.J."/>
            <person name="Dannebaum R.O."/>
            <person name="Kuo R.C."/>
            <person name="Labutti K."/>
            <person name="Haridas S."/>
            <person name="Kuo A."/>
            <person name="Salamov A."/>
            <person name="Ahrendt S.R."/>
            <person name="Lipzen A."/>
            <person name="Sullivan W."/>
            <person name="Andreopoulos W.B."/>
            <person name="Clum A."/>
            <person name="Lindquist E."/>
            <person name="Daum C."/>
            <person name="Ramamoorthy G.K."/>
            <person name="Gryganskyi A."/>
            <person name="Culley D."/>
            <person name="Magnuson J.K."/>
            <person name="James T.Y."/>
            <person name="O'Malley M.A."/>
            <person name="Stajich J.E."/>
            <person name="Spatafora J.W."/>
            <person name="Visel A."/>
            <person name="Grigoriev I.V."/>
        </authorList>
    </citation>
    <scope>NUCLEOTIDE SEQUENCE [LARGE SCALE GENOMIC DNA]</scope>
    <source>
        <strain evidence="2 3">ATCC 12442</strain>
    </source>
</reference>
<dbReference type="GeneID" id="63808121"/>
<dbReference type="GO" id="GO:0044550">
    <property type="term" value="P:secondary metabolite biosynthetic process"/>
    <property type="evidence" value="ECO:0007669"/>
    <property type="project" value="TreeGrafter"/>
</dbReference>
<dbReference type="Gene3D" id="3.30.559.10">
    <property type="entry name" value="Chloramphenicol acetyltransferase-like domain"/>
    <property type="match status" value="2"/>
</dbReference>